<sequence length="786" mass="89989">MAAKVVHTLREDKQGLQKHLGCMNGFCQLFDRRYLLGLHRHGVTHNRLTAEPAGRGEKEFKNSSEKTKDTNQKKMMPEQNQASVESSRNSFSSSSSSTTFSSFDCSKRVQSEWQLSSEPTSPNLHSKQPHWSLPVPDIRDVVRESMTREIRVTRNEHARPVMNHIDSPRPFVHQKSIQYDRKDQNLAKIQKISFAVKDVNEISRFSCDERKSQYSLKSTYKAKEPPRLSLDSKKQDKNVKPMNQLRSEPGSNKRPSSGVVARLMGLDSLTESVCEVETSNIKPVCSDRLVSSSPRVHLKVRPALQQREGSDRVSNKPSVYGEMEKMWNVLEFNTSGKDLRALKQVLEAMQMTKTGLNNKEQPLNIEKPNQPSSPTVKGTNSPKRRELVNRAIKPAKMATEPKMISKHHDVNYNARKQVNDRTSMKANSRTVSPKNSVDKPSSDSSRIKKQSNMKIKQPKIKPINQMLNKEQSLGDSNDGDAASFKSKTDTNLVSKRRLEVTRNDQPKENHRNNYAERLIEDKPMVELAKLSVEQPSPVSVLDAFYIEDTPSPIKNKTNVFSNNENVKDDQPEWNRVGIYNLVNNTGSYQNLEFHHAKLQKKDHPCAHTNADHRYVREILLASGFLDNLDSAIRIVQLYPTSSLIKPELFQFLESQNTRSKSNETIRRKMIFDSVNEILFHKLVKWNGKMLGRFLSGEKLVKEVCSEIDVLQTCSRRCIYDEDDDEVKNIVSADVNKKSEDWDKSCYEVPGVVLDIERLVFKDLIDEVVNAELKDQPRRRCRRLFSM</sequence>
<feature type="region of interest" description="Disordered" evidence="1">
    <location>
        <begin position="218"/>
        <end position="258"/>
    </location>
</feature>
<dbReference type="EMBL" id="JAUHHV010000002">
    <property type="protein sequence ID" value="KAK1432924.1"/>
    <property type="molecule type" value="Genomic_DNA"/>
</dbReference>
<evidence type="ECO:0000313" key="5">
    <source>
        <dbReference type="Proteomes" id="UP001229421"/>
    </source>
</evidence>
<feature type="compositionally biased region" description="Low complexity" evidence="1">
    <location>
        <begin position="83"/>
        <end position="102"/>
    </location>
</feature>
<dbReference type="Pfam" id="PF14383">
    <property type="entry name" value="VARLMGL"/>
    <property type="match status" value="1"/>
</dbReference>
<dbReference type="InterPro" id="IPR032795">
    <property type="entry name" value="DUF3741-assoc"/>
</dbReference>
<proteinExistence type="predicted"/>
<gene>
    <name evidence="4" type="ORF">QVD17_09827</name>
</gene>
<evidence type="ECO:0000259" key="3">
    <source>
        <dbReference type="Pfam" id="PF14383"/>
    </source>
</evidence>
<comment type="caution">
    <text evidence="4">The sequence shown here is derived from an EMBL/GenBank/DDBJ whole genome shotgun (WGS) entry which is preliminary data.</text>
</comment>
<dbReference type="GO" id="GO:0051513">
    <property type="term" value="P:regulation of monopolar cell growth"/>
    <property type="evidence" value="ECO:0007669"/>
    <property type="project" value="InterPro"/>
</dbReference>
<dbReference type="Pfam" id="PF14309">
    <property type="entry name" value="DUF4378"/>
    <property type="match status" value="1"/>
</dbReference>
<accession>A0AAD8L258</accession>
<feature type="compositionally biased region" description="Basic and acidic residues" evidence="1">
    <location>
        <begin position="221"/>
        <end position="239"/>
    </location>
</feature>
<feature type="compositionally biased region" description="Polar residues" evidence="1">
    <location>
        <begin position="424"/>
        <end position="435"/>
    </location>
</feature>
<dbReference type="Proteomes" id="UP001229421">
    <property type="component" value="Unassembled WGS sequence"/>
</dbReference>
<evidence type="ECO:0000256" key="1">
    <source>
        <dbReference type="SAM" id="MobiDB-lite"/>
    </source>
</evidence>
<feature type="region of interest" description="Disordered" evidence="1">
    <location>
        <begin position="406"/>
        <end position="455"/>
    </location>
</feature>
<organism evidence="4 5">
    <name type="scientific">Tagetes erecta</name>
    <name type="common">African marigold</name>
    <dbReference type="NCBI Taxonomy" id="13708"/>
    <lineage>
        <taxon>Eukaryota</taxon>
        <taxon>Viridiplantae</taxon>
        <taxon>Streptophyta</taxon>
        <taxon>Embryophyta</taxon>
        <taxon>Tracheophyta</taxon>
        <taxon>Spermatophyta</taxon>
        <taxon>Magnoliopsida</taxon>
        <taxon>eudicotyledons</taxon>
        <taxon>Gunneridae</taxon>
        <taxon>Pentapetalae</taxon>
        <taxon>asterids</taxon>
        <taxon>campanulids</taxon>
        <taxon>Asterales</taxon>
        <taxon>Asteraceae</taxon>
        <taxon>Asteroideae</taxon>
        <taxon>Heliantheae alliance</taxon>
        <taxon>Tageteae</taxon>
        <taxon>Tagetes</taxon>
    </lineage>
</organism>
<dbReference type="AlphaFoldDB" id="A0AAD8L258"/>
<dbReference type="InterPro" id="IPR025486">
    <property type="entry name" value="DUF4378"/>
</dbReference>
<reference evidence="4" key="1">
    <citation type="journal article" date="2023" name="bioRxiv">
        <title>Improved chromosome-level genome assembly for marigold (Tagetes erecta).</title>
        <authorList>
            <person name="Jiang F."/>
            <person name="Yuan L."/>
            <person name="Wang S."/>
            <person name="Wang H."/>
            <person name="Xu D."/>
            <person name="Wang A."/>
            <person name="Fan W."/>
        </authorList>
    </citation>
    <scope>NUCLEOTIDE SEQUENCE</scope>
    <source>
        <strain evidence="4">WSJ</strain>
        <tissue evidence="4">Leaf</tissue>
    </source>
</reference>
<feature type="region of interest" description="Disordered" evidence="1">
    <location>
        <begin position="356"/>
        <end position="385"/>
    </location>
</feature>
<dbReference type="PANTHER" id="PTHR31680:SF15">
    <property type="entry name" value="PROTEIN LONGIFOLIA 2"/>
    <property type="match status" value="1"/>
</dbReference>
<protein>
    <recommendedName>
        <fullName evidence="6">DUF4378 domain-containing protein</fullName>
    </recommendedName>
</protein>
<dbReference type="PANTHER" id="PTHR31680">
    <property type="entry name" value="LONGIFOLIA PROTEIN"/>
    <property type="match status" value="1"/>
</dbReference>
<dbReference type="InterPro" id="IPR033334">
    <property type="entry name" value="LNG1/2"/>
</dbReference>
<feature type="compositionally biased region" description="Polar residues" evidence="1">
    <location>
        <begin position="244"/>
        <end position="255"/>
    </location>
</feature>
<feature type="domain" description="DUF4378" evidence="2">
    <location>
        <begin position="611"/>
        <end position="766"/>
    </location>
</feature>
<feature type="region of interest" description="Disordered" evidence="1">
    <location>
        <begin position="470"/>
        <end position="494"/>
    </location>
</feature>
<keyword evidence="5" id="KW-1185">Reference proteome</keyword>
<feature type="compositionally biased region" description="Polar residues" evidence="1">
    <location>
        <begin position="356"/>
        <end position="381"/>
    </location>
</feature>
<feature type="domain" description="DUF3741" evidence="3">
    <location>
        <begin position="258"/>
        <end position="269"/>
    </location>
</feature>
<feature type="compositionally biased region" description="Basic and acidic residues" evidence="1">
    <location>
        <begin position="54"/>
        <end position="76"/>
    </location>
</feature>
<evidence type="ECO:0000259" key="2">
    <source>
        <dbReference type="Pfam" id="PF14309"/>
    </source>
</evidence>
<name>A0AAD8L258_TARER</name>
<feature type="region of interest" description="Disordered" evidence="1">
    <location>
        <begin position="47"/>
        <end position="102"/>
    </location>
</feature>
<evidence type="ECO:0008006" key="6">
    <source>
        <dbReference type="Google" id="ProtNLM"/>
    </source>
</evidence>
<evidence type="ECO:0000313" key="4">
    <source>
        <dbReference type="EMBL" id="KAK1432924.1"/>
    </source>
</evidence>